<evidence type="ECO:0000256" key="1">
    <source>
        <dbReference type="SAM" id="MobiDB-lite"/>
    </source>
</evidence>
<organism evidence="2 3">
    <name type="scientific">Amborella trichopoda</name>
    <dbReference type="NCBI Taxonomy" id="13333"/>
    <lineage>
        <taxon>Eukaryota</taxon>
        <taxon>Viridiplantae</taxon>
        <taxon>Streptophyta</taxon>
        <taxon>Embryophyta</taxon>
        <taxon>Tracheophyta</taxon>
        <taxon>Spermatophyta</taxon>
        <taxon>Magnoliopsida</taxon>
        <taxon>Amborellales</taxon>
        <taxon>Amborellaceae</taxon>
        <taxon>Amborella</taxon>
    </lineage>
</organism>
<dbReference type="AlphaFoldDB" id="W1NIN3"/>
<evidence type="ECO:0000313" key="2">
    <source>
        <dbReference type="EMBL" id="ERM95084.1"/>
    </source>
</evidence>
<accession>W1NIN3</accession>
<dbReference type="EMBL" id="KI397501">
    <property type="protein sequence ID" value="ERM95084.1"/>
    <property type="molecule type" value="Genomic_DNA"/>
</dbReference>
<sequence length="88" mass="9037">MEDSGETGTINGASDSETGGRGNPKEGSGTSTGETGTISNAGIGPSMGLEEEDHSSDPELLMLIALRLELDPCDSHSLGRNTPTNVYL</sequence>
<dbReference type="HOGENOM" id="CLU_2472065_0_0_1"/>
<keyword evidence="3" id="KW-1185">Reference proteome</keyword>
<feature type="compositionally biased region" description="Low complexity" evidence="1">
    <location>
        <begin position="26"/>
        <end position="37"/>
    </location>
</feature>
<protein>
    <submittedName>
        <fullName evidence="2">Uncharacterized protein</fullName>
    </submittedName>
</protein>
<feature type="region of interest" description="Disordered" evidence="1">
    <location>
        <begin position="1"/>
        <end position="56"/>
    </location>
</feature>
<feature type="compositionally biased region" description="Polar residues" evidence="1">
    <location>
        <begin position="1"/>
        <end position="17"/>
    </location>
</feature>
<gene>
    <name evidence="2" type="ORF">AMTR_s00009p00254350</name>
</gene>
<evidence type="ECO:0000313" key="3">
    <source>
        <dbReference type="Proteomes" id="UP000017836"/>
    </source>
</evidence>
<name>W1NIN3_AMBTC</name>
<dbReference type="Gramene" id="ERM95084">
    <property type="protein sequence ID" value="ERM95084"/>
    <property type="gene ID" value="AMTR_s00009p00254350"/>
</dbReference>
<proteinExistence type="predicted"/>
<reference evidence="3" key="1">
    <citation type="journal article" date="2013" name="Science">
        <title>The Amborella genome and the evolution of flowering plants.</title>
        <authorList>
            <consortium name="Amborella Genome Project"/>
        </authorList>
    </citation>
    <scope>NUCLEOTIDE SEQUENCE [LARGE SCALE GENOMIC DNA]</scope>
</reference>
<dbReference type="Proteomes" id="UP000017836">
    <property type="component" value="Unassembled WGS sequence"/>
</dbReference>